<feature type="domain" description="HAMP" evidence="12">
    <location>
        <begin position="198"/>
        <end position="256"/>
    </location>
</feature>
<dbReference type="InterPro" id="IPR050351">
    <property type="entry name" value="BphY/WalK/GraS-like"/>
</dbReference>
<keyword evidence="10" id="KW-0472">Membrane</keyword>
<evidence type="ECO:0000256" key="6">
    <source>
        <dbReference type="ARBA" id="ARBA00022741"/>
    </source>
</evidence>
<evidence type="ECO:0000256" key="4">
    <source>
        <dbReference type="ARBA" id="ARBA00022553"/>
    </source>
</evidence>
<evidence type="ECO:0000259" key="11">
    <source>
        <dbReference type="PROSITE" id="PS50109"/>
    </source>
</evidence>
<comment type="catalytic activity">
    <reaction evidence="1">
        <text>ATP + protein L-histidine = ADP + protein N-phospho-L-histidine.</text>
        <dbReference type="EC" id="2.7.13.3"/>
    </reaction>
</comment>
<keyword evidence="4" id="KW-0597">Phosphoprotein</keyword>
<dbReference type="EC" id="2.7.13.3" evidence="3"/>
<keyword evidence="6" id="KW-0547">Nucleotide-binding</keyword>
<evidence type="ECO:0000256" key="3">
    <source>
        <dbReference type="ARBA" id="ARBA00012438"/>
    </source>
</evidence>
<dbReference type="SUPFAM" id="SSF47384">
    <property type="entry name" value="Homodimeric domain of signal transducing histidine kinase"/>
    <property type="match status" value="1"/>
</dbReference>
<dbReference type="CDD" id="cd06225">
    <property type="entry name" value="HAMP"/>
    <property type="match status" value="1"/>
</dbReference>
<accession>A0A0C2I3T2</accession>
<evidence type="ECO:0000256" key="8">
    <source>
        <dbReference type="ARBA" id="ARBA00022840"/>
    </source>
</evidence>
<dbReference type="GO" id="GO:0005524">
    <property type="term" value="F:ATP binding"/>
    <property type="evidence" value="ECO:0007669"/>
    <property type="project" value="UniProtKB-KW"/>
</dbReference>
<dbReference type="InterPro" id="IPR036097">
    <property type="entry name" value="HisK_dim/P_sf"/>
</dbReference>
<comment type="caution">
    <text evidence="13">The sequence shown here is derived from an EMBL/GenBank/DDBJ whole genome shotgun (WGS) entry which is preliminary data.</text>
</comment>
<dbReference type="OrthoDB" id="9804645at2"/>
<keyword evidence="5" id="KW-0808">Transferase</keyword>
<dbReference type="GO" id="GO:0016020">
    <property type="term" value="C:membrane"/>
    <property type="evidence" value="ECO:0007669"/>
    <property type="project" value="UniProtKB-SubCell"/>
</dbReference>
<dbReference type="PROSITE" id="PS50109">
    <property type="entry name" value="HIS_KIN"/>
    <property type="match status" value="1"/>
</dbReference>
<proteinExistence type="predicted"/>
<dbReference type="GO" id="GO:0007234">
    <property type="term" value="P:osmosensory signaling via phosphorelay pathway"/>
    <property type="evidence" value="ECO:0007669"/>
    <property type="project" value="TreeGrafter"/>
</dbReference>
<dbReference type="Gene3D" id="6.10.340.10">
    <property type="match status" value="1"/>
</dbReference>
<comment type="subcellular location">
    <subcellularLocation>
        <location evidence="2">Membrane</location>
    </subcellularLocation>
</comment>
<dbReference type="PANTHER" id="PTHR42878">
    <property type="entry name" value="TWO-COMPONENT HISTIDINE KINASE"/>
    <property type="match status" value="1"/>
</dbReference>
<evidence type="ECO:0000256" key="7">
    <source>
        <dbReference type="ARBA" id="ARBA00022777"/>
    </source>
</evidence>
<feature type="transmembrane region" description="Helical" evidence="10">
    <location>
        <begin position="179"/>
        <end position="201"/>
    </location>
</feature>
<keyword evidence="9" id="KW-0902">Two-component regulatory system</keyword>
<dbReference type="EMBL" id="JXDG01000031">
    <property type="protein sequence ID" value="KIH83901.1"/>
    <property type="molecule type" value="Genomic_DNA"/>
</dbReference>
<dbReference type="CDD" id="cd00075">
    <property type="entry name" value="HATPase"/>
    <property type="match status" value="1"/>
</dbReference>
<sequence length="486" mass="52977">MNLTLSQRLSLAFSILLLACCGASVWLQVRASDMHEKEVVQGLSRDLAQSIALDNKLVGTEGLTMEAVRALFGQLMNVNPSVEVYLLSPSGKITGDAAPQGHLHRDHVDLAPIRRLLEGQPLPILGDDPRSEDGRKVFSAAALRGNGKELGYLYVVLQGEEHDRLAAQVSASSVLRTTLWAMTLVALLGLIAGLIAFRLITRPLRRLTETMRDFDTDAAPAQLPVLSKAGAGRRDEIEVLEASFAQMATRIGEQWRTLTQLDQDRRELVANISHDLRTPLASLHGYLETLSLKDAVLTPDERRRYLGIALAQSSKVGQLAQGLFELARLEHGAVRLQVEDFSLSDLIQDVFQKFELMAETRQSKLLAVLPRGASMVSADLGMIERVLTNLIDNALRHTPEGGTIEVALVQGGGKVEVTVSDTGPGIAASLLENLFRRPFNQDGDRRSGGLGLLIVRRILQLHDSQIRLLSIPGKGAVFHFELASAG</sequence>
<evidence type="ECO:0000256" key="2">
    <source>
        <dbReference type="ARBA" id="ARBA00004370"/>
    </source>
</evidence>
<keyword evidence="10" id="KW-1133">Transmembrane helix</keyword>
<feature type="domain" description="Histidine kinase" evidence="11">
    <location>
        <begin position="271"/>
        <end position="486"/>
    </location>
</feature>
<evidence type="ECO:0000313" key="13">
    <source>
        <dbReference type="EMBL" id="KIH83901.1"/>
    </source>
</evidence>
<keyword evidence="13" id="KW-0406">Ion transport</keyword>
<dbReference type="SMART" id="SM00387">
    <property type="entry name" value="HATPase_c"/>
    <property type="match status" value="1"/>
</dbReference>
<keyword evidence="10" id="KW-0812">Transmembrane</keyword>
<dbReference type="InterPro" id="IPR003661">
    <property type="entry name" value="HisK_dim/P_dom"/>
</dbReference>
<keyword evidence="13" id="KW-0813">Transport</keyword>
<dbReference type="PANTHER" id="PTHR42878:SF7">
    <property type="entry name" value="SENSOR HISTIDINE KINASE GLRK"/>
    <property type="match status" value="1"/>
</dbReference>
<dbReference type="InterPro" id="IPR005467">
    <property type="entry name" value="His_kinase_dom"/>
</dbReference>
<dbReference type="GO" id="GO:0000156">
    <property type="term" value="F:phosphorelay response regulator activity"/>
    <property type="evidence" value="ECO:0007669"/>
    <property type="project" value="TreeGrafter"/>
</dbReference>
<evidence type="ECO:0000259" key="12">
    <source>
        <dbReference type="PROSITE" id="PS50885"/>
    </source>
</evidence>
<evidence type="ECO:0000313" key="14">
    <source>
        <dbReference type="Proteomes" id="UP000031535"/>
    </source>
</evidence>
<keyword evidence="13" id="KW-0407">Ion channel</keyword>
<reference evidence="13 14" key="1">
    <citation type="submission" date="2015-01" db="EMBL/GenBank/DDBJ databases">
        <title>Complete genome of Pseudomonas batumici UCM B-321 producer of the batumin antibiotic with strong antistaphilococcal and potential anticancer activity.</title>
        <authorList>
            <person name="Klochko V.V."/>
            <person name="Zelena L.B."/>
            <person name="Elena K.A."/>
            <person name="Reva O.N."/>
        </authorList>
    </citation>
    <scope>NUCLEOTIDE SEQUENCE [LARGE SCALE GENOMIC DNA]</scope>
    <source>
        <strain evidence="13 14">UCM B-321</strain>
    </source>
</reference>
<protein>
    <recommendedName>
        <fullName evidence="3">histidine kinase</fullName>
        <ecNumber evidence="3">2.7.13.3</ecNumber>
    </recommendedName>
</protein>
<gene>
    <name evidence="13" type="ORF">UCMB321_2298</name>
</gene>
<evidence type="ECO:0000256" key="10">
    <source>
        <dbReference type="SAM" id="Phobius"/>
    </source>
</evidence>
<dbReference type="SMART" id="SM00388">
    <property type="entry name" value="HisKA"/>
    <property type="match status" value="1"/>
</dbReference>
<dbReference type="Gene3D" id="1.10.287.130">
    <property type="match status" value="1"/>
</dbReference>
<dbReference type="GO" id="GO:0034220">
    <property type="term" value="P:monoatomic ion transmembrane transport"/>
    <property type="evidence" value="ECO:0007669"/>
    <property type="project" value="UniProtKB-KW"/>
</dbReference>
<evidence type="ECO:0000256" key="1">
    <source>
        <dbReference type="ARBA" id="ARBA00000085"/>
    </source>
</evidence>
<name>A0A0C2I3T2_9PSED</name>
<dbReference type="FunFam" id="1.10.287.130:FF:000001">
    <property type="entry name" value="Two-component sensor histidine kinase"/>
    <property type="match status" value="1"/>
</dbReference>
<dbReference type="RefSeq" id="WP_040066644.1">
    <property type="nucleotide sequence ID" value="NZ_JXDG01000031.1"/>
</dbReference>
<dbReference type="Pfam" id="PF00512">
    <property type="entry name" value="HisKA"/>
    <property type="match status" value="1"/>
</dbReference>
<dbReference type="Gene3D" id="3.30.565.10">
    <property type="entry name" value="Histidine kinase-like ATPase, C-terminal domain"/>
    <property type="match status" value="1"/>
</dbReference>
<dbReference type="Proteomes" id="UP000031535">
    <property type="component" value="Unassembled WGS sequence"/>
</dbReference>
<dbReference type="GO" id="GO:0030295">
    <property type="term" value="F:protein kinase activator activity"/>
    <property type="evidence" value="ECO:0007669"/>
    <property type="project" value="TreeGrafter"/>
</dbReference>
<dbReference type="InterPro" id="IPR036890">
    <property type="entry name" value="HATPase_C_sf"/>
</dbReference>
<dbReference type="Pfam" id="PF02518">
    <property type="entry name" value="HATPase_c"/>
    <property type="match status" value="1"/>
</dbReference>
<organism evidence="13 14">
    <name type="scientific">Pseudomonas batumici</name>
    <dbReference type="NCBI Taxonomy" id="226910"/>
    <lineage>
        <taxon>Bacteria</taxon>
        <taxon>Pseudomonadati</taxon>
        <taxon>Pseudomonadota</taxon>
        <taxon>Gammaproteobacteria</taxon>
        <taxon>Pseudomonadales</taxon>
        <taxon>Pseudomonadaceae</taxon>
        <taxon>Pseudomonas</taxon>
    </lineage>
</organism>
<dbReference type="STRING" id="226910.UCMB321_2298"/>
<dbReference type="CDD" id="cd00082">
    <property type="entry name" value="HisKA"/>
    <property type="match status" value="1"/>
</dbReference>
<dbReference type="PRINTS" id="PR00344">
    <property type="entry name" value="BCTRLSENSOR"/>
</dbReference>
<dbReference type="PROSITE" id="PS50885">
    <property type="entry name" value="HAMP"/>
    <property type="match status" value="1"/>
</dbReference>
<dbReference type="InterPro" id="IPR003660">
    <property type="entry name" value="HAMP_dom"/>
</dbReference>
<dbReference type="GO" id="GO:0000155">
    <property type="term" value="F:phosphorelay sensor kinase activity"/>
    <property type="evidence" value="ECO:0007669"/>
    <property type="project" value="InterPro"/>
</dbReference>
<evidence type="ECO:0000256" key="5">
    <source>
        <dbReference type="ARBA" id="ARBA00022679"/>
    </source>
</evidence>
<dbReference type="SUPFAM" id="SSF55874">
    <property type="entry name" value="ATPase domain of HSP90 chaperone/DNA topoisomerase II/histidine kinase"/>
    <property type="match status" value="1"/>
</dbReference>
<keyword evidence="14" id="KW-1185">Reference proteome</keyword>
<dbReference type="SUPFAM" id="SSF158472">
    <property type="entry name" value="HAMP domain-like"/>
    <property type="match status" value="1"/>
</dbReference>
<evidence type="ECO:0000256" key="9">
    <source>
        <dbReference type="ARBA" id="ARBA00023012"/>
    </source>
</evidence>
<dbReference type="PATRIC" id="fig|226910.6.peg.2286"/>
<dbReference type="AlphaFoldDB" id="A0A0C2I3T2"/>
<dbReference type="InterPro" id="IPR003594">
    <property type="entry name" value="HATPase_dom"/>
</dbReference>
<dbReference type="SMART" id="SM00304">
    <property type="entry name" value="HAMP"/>
    <property type="match status" value="1"/>
</dbReference>
<dbReference type="InterPro" id="IPR004358">
    <property type="entry name" value="Sig_transdc_His_kin-like_C"/>
</dbReference>
<keyword evidence="8" id="KW-0067">ATP-binding</keyword>
<keyword evidence="7 13" id="KW-0418">Kinase</keyword>